<feature type="domain" description="Glucose-methanol-choline oxidoreductase N-terminal" evidence="6">
    <location>
        <begin position="270"/>
        <end position="284"/>
    </location>
</feature>
<dbReference type="Gene3D" id="3.30.560.10">
    <property type="entry name" value="Glucose Oxidase, domain 3"/>
    <property type="match status" value="1"/>
</dbReference>
<evidence type="ECO:0000256" key="3">
    <source>
        <dbReference type="PIRSR" id="PIRSR000137-2"/>
    </source>
</evidence>
<protein>
    <recommendedName>
        <fullName evidence="5 6">Glucose-methanol-choline oxidoreductase N-terminal domain-containing protein</fullName>
    </recommendedName>
</protein>
<dbReference type="AlphaFoldDB" id="A0AA40AV63"/>
<feature type="active site" description="Proton donor" evidence="2">
    <location>
        <position position="531"/>
    </location>
</feature>
<name>A0AA40AV63_9PEZI</name>
<dbReference type="PROSITE" id="PS00623">
    <property type="entry name" value="GMC_OXRED_1"/>
    <property type="match status" value="1"/>
</dbReference>
<comment type="cofactor">
    <cofactor evidence="3">
        <name>FAD</name>
        <dbReference type="ChEBI" id="CHEBI:57692"/>
    </cofactor>
</comment>
<feature type="binding site" evidence="3">
    <location>
        <begin position="101"/>
        <end position="104"/>
    </location>
    <ligand>
        <name>FAD</name>
        <dbReference type="ChEBI" id="CHEBI:57692"/>
    </ligand>
</feature>
<accession>A0AA40AV63</accession>
<gene>
    <name evidence="7" type="ORF">B0T26DRAFT_851573</name>
</gene>
<dbReference type="GeneID" id="85330916"/>
<dbReference type="Pfam" id="PF00732">
    <property type="entry name" value="GMC_oxred_N"/>
    <property type="match status" value="1"/>
</dbReference>
<sequence length="599" mass="62865">MAPVYDNKAQAAYDYIVVGGGTAGAAVATRLSQTLPDKAILLIEAGASALDDPNVNIPGLFGRAFATSLDWNFASVPQAGLNNRVTRVNRGKMLGGSSGLNIMVWDRASAPEYDAWEKLGNPGWNWESMVAAMAKVEAFTPSLDYGGTAGVGTAGPIKTIINPYVPEHAKLWIPTLSSLGVPLNLESLGGNPLGAMFQPNTIDPKTYTRTYAANGYLPAAGPNLQIMTDTRVAKINLDASPASPNRTATGVALQDGTVIHARNEVILSAGSIQSPGLLELSGIGQKAVLDAAGIAQIVDLPGVGENLQDHVRVQATYQLKDGYTSNDRLRFDQAAAGEQMALFRAGRLSMFDYSLSSFAFTNWEQTVGEAAAAALTAVATQSAAASPTSNSSAATVTAAKLASLANAAVPQVELIYANANVGIKRYPLPDDPLYGQQFVTIMGGLMQPLSRGRVHVTCTDIDTPPAIDPNHLGSAYDVAAAVAIMHFVRRVAGTAPLRDLWAAEYEPALDAGASDDQWRSYVRDTAVSIFHPAGTCAMLPRALGGVVSPELTVYGTANLRVVDASVMPVLLSAHPQTAVYGIAERAAEFIVRDCKAGGR</sequence>
<evidence type="ECO:0000256" key="4">
    <source>
        <dbReference type="RuleBase" id="RU003968"/>
    </source>
</evidence>
<proteinExistence type="inferred from homology"/>
<dbReference type="RefSeq" id="XP_060298519.1">
    <property type="nucleotide sequence ID" value="XM_060447646.1"/>
</dbReference>
<reference evidence="7" key="1">
    <citation type="submission" date="2023-06" db="EMBL/GenBank/DDBJ databases">
        <title>Genome-scale phylogeny and comparative genomics of the fungal order Sordariales.</title>
        <authorList>
            <consortium name="Lawrence Berkeley National Laboratory"/>
            <person name="Hensen N."/>
            <person name="Bonometti L."/>
            <person name="Westerberg I."/>
            <person name="Brannstrom I.O."/>
            <person name="Guillou S."/>
            <person name="Cros-Aarteil S."/>
            <person name="Calhoun S."/>
            <person name="Haridas S."/>
            <person name="Kuo A."/>
            <person name="Mondo S."/>
            <person name="Pangilinan J."/>
            <person name="Riley R."/>
            <person name="LaButti K."/>
            <person name="Andreopoulos B."/>
            <person name="Lipzen A."/>
            <person name="Chen C."/>
            <person name="Yanf M."/>
            <person name="Daum C."/>
            <person name="Ng V."/>
            <person name="Clum A."/>
            <person name="Steindorff A."/>
            <person name="Ohm R."/>
            <person name="Martin F."/>
            <person name="Silar P."/>
            <person name="Natvig D."/>
            <person name="Lalanne C."/>
            <person name="Gautier V."/>
            <person name="Ament-velasquez S.L."/>
            <person name="Kruys A."/>
            <person name="Hutchinson M.I."/>
            <person name="Powell A.J."/>
            <person name="Barry K."/>
            <person name="Miller A.N."/>
            <person name="Grigoriev I.V."/>
            <person name="Debuchy R."/>
            <person name="Gladieux P."/>
            <person name="Thoren M.H."/>
            <person name="Johannesson H."/>
        </authorList>
    </citation>
    <scope>NUCLEOTIDE SEQUENCE</scope>
    <source>
        <strain evidence="7">SMH2392-1A</strain>
    </source>
</reference>
<evidence type="ECO:0000259" key="6">
    <source>
        <dbReference type="PROSITE" id="PS00624"/>
    </source>
</evidence>
<organism evidence="7 8">
    <name type="scientific">Lasiosphaeria miniovina</name>
    <dbReference type="NCBI Taxonomy" id="1954250"/>
    <lineage>
        <taxon>Eukaryota</taxon>
        <taxon>Fungi</taxon>
        <taxon>Dikarya</taxon>
        <taxon>Ascomycota</taxon>
        <taxon>Pezizomycotina</taxon>
        <taxon>Sordariomycetes</taxon>
        <taxon>Sordariomycetidae</taxon>
        <taxon>Sordariales</taxon>
        <taxon>Lasiosphaeriaceae</taxon>
        <taxon>Lasiosphaeria</taxon>
    </lineage>
</organism>
<comment type="similarity">
    <text evidence="1 4">Belongs to the GMC oxidoreductase family.</text>
</comment>
<dbReference type="Gene3D" id="3.50.50.60">
    <property type="entry name" value="FAD/NAD(P)-binding domain"/>
    <property type="match status" value="1"/>
</dbReference>
<dbReference type="Proteomes" id="UP001172101">
    <property type="component" value="Unassembled WGS sequence"/>
</dbReference>
<dbReference type="PROSITE" id="PS00624">
    <property type="entry name" value="GMC_OXRED_2"/>
    <property type="match status" value="1"/>
</dbReference>
<evidence type="ECO:0000313" key="8">
    <source>
        <dbReference type="Proteomes" id="UP001172101"/>
    </source>
</evidence>
<dbReference type="SUPFAM" id="SSF54373">
    <property type="entry name" value="FAD-linked reductases, C-terminal domain"/>
    <property type="match status" value="1"/>
</dbReference>
<dbReference type="InterPro" id="IPR007867">
    <property type="entry name" value="GMC_OxRtase_C"/>
</dbReference>
<dbReference type="PIRSF" id="PIRSF000137">
    <property type="entry name" value="Alcohol_oxidase"/>
    <property type="match status" value="1"/>
</dbReference>
<keyword evidence="4" id="KW-0285">Flavoprotein</keyword>
<dbReference type="PANTHER" id="PTHR11552">
    <property type="entry name" value="GLUCOSE-METHANOL-CHOLINE GMC OXIDOREDUCTASE"/>
    <property type="match status" value="1"/>
</dbReference>
<evidence type="ECO:0000313" key="7">
    <source>
        <dbReference type="EMBL" id="KAK0722595.1"/>
    </source>
</evidence>
<evidence type="ECO:0000256" key="2">
    <source>
        <dbReference type="PIRSR" id="PIRSR000137-1"/>
    </source>
</evidence>
<dbReference type="GO" id="GO:0044550">
    <property type="term" value="P:secondary metabolite biosynthetic process"/>
    <property type="evidence" value="ECO:0007669"/>
    <property type="project" value="TreeGrafter"/>
</dbReference>
<dbReference type="SUPFAM" id="SSF51905">
    <property type="entry name" value="FAD/NAD(P)-binding domain"/>
    <property type="match status" value="1"/>
</dbReference>
<feature type="binding site" evidence="3">
    <location>
        <begin position="575"/>
        <end position="576"/>
    </location>
    <ligand>
        <name>FAD</name>
        <dbReference type="ChEBI" id="CHEBI:57692"/>
    </ligand>
</feature>
<feature type="domain" description="Glucose-methanol-choline oxidoreductase N-terminal" evidence="5">
    <location>
        <begin position="91"/>
        <end position="114"/>
    </location>
</feature>
<feature type="active site" description="Proton acceptor" evidence="2">
    <location>
        <position position="574"/>
    </location>
</feature>
<feature type="binding site" evidence="3">
    <location>
        <position position="232"/>
    </location>
    <ligand>
        <name>FAD</name>
        <dbReference type="ChEBI" id="CHEBI:57692"/>
    </ligand>
</feature>
<dbReference type="InterPro" id="IPR036188">
    <property type="entry name" value="FAD/NAD-bd_sf"/>
</dbReference>
<dbReference type="InterPro" id="IPR012132">
    <property type="entry name" value="GMC_OxRdtase"/>
</dbReference>
<dbReference type="PANTHER" id="PTHR11552:SF115">
    <property type="entry name" value="DEHYDROGENASE XPTC-RELATED"/>
    <property type="match status" value="1"/>
</dbReference>
<dbReference type="Pfam" id="PF05199">
    <property type="entry name" value="GMC_oxred_C"/>
    <property type="match status" value="1"/>
</dbReference>
<keyword evidence="3 4" id="KW-0274">FAD</keyword>
<keyword evidence="8" id="KW-1185">Reference proteome</keyword>
<dbReference type="EMBL" id="JAUIRO010000003">
    <property type="protein sequence ID" value="KAK0722595.1"/>
    <property type="molecule type" value="Genomic_DNA"/>
</dbReference>
<dbReference type="GO" id="GO:0016614">
    <property type="term" value="F:oxidoreductase activity, acting on CH-OH group of donors"/>
    <property type="evidence" value="ECO:0007669"/>
    <property type="project" value="InterPro"/>
</dbReference>
<evidence type="ECO:0000256" key="1">
    <source>
        <dbReference type="ARBA" id="ARBA00010790"/>
    </source>
</evidence>
<dbReference type="GO" id="GO:0050660">
    <property type="term" value="F:flavin adenine dinucleotide binding"/>
    <property type="evidence" value="ECO:0007669"/>
    <property type="project" value="InterPro"/>
</dbReference>
<dbReference type="InterPro" id="IPR000172">
    <property type="entry name" value="GMC_OxRdtase_N"/>
</dbReference>
<comment type="caution">
    <text evidence="7">The sequence shown here is derived from an EMBL/GenBank/DDBJ whole genome shotgun (WGS) entry which is preliminary data.</text>
</comment>
<evidence type="ECO:0000259" key="5">
    <source>
        <dbReference type="PROSITE" id="PS00623"/>
    </source>
</evidence>